<evidence type="ECO:0000313" key="4">
    <source>
        <dbReference type="EMBL" id="ATB28638.1"/>
    </source>
</evidence>
<dbReference type="InterPro" id="IPR029058">
    <property type="entry name" value="AB_hydrolase_fold"/>
</dbReference>
<keyword evidence="5" id="KW-1185">Reference proteome</keyword>
<gene>
    <name evidence="4" type="ORF">MEBOL_002087</name>
</gene>
<dbReference type="GO" id="GO:0006508">
    <property type="term" value="P:proteolysis"/>
    <property type="evidence" value="ECO:0007669"/>
    <property type="project" value="InterPro"/>
</dbReference>
<dbReference type="Proteomes" id="UP000217289">
    <property type="component" value="Chromosome"/>
</dbReference>
<dbReference type="GO" id="GO:0008233">
    <property type="term" value="F:peptidase activity"/>
    <property type="evidence" value="ECO:0007669"/>
    <property type="project" value="InterPro"/>
</dbReference>
<comment type="similarity">
    <text evidence="1">Belongs to the peptidase S33 family.</text>
</comment>
<keyword evidence="2" id="KW-0378">Hydrolase</keyword>
<dbReference type="KEGG" id="mbd:MEBOL_002087"/>
<reference evidence="4 5" key="1">
    <citation type="submission" date="2017-06" db="EMBL/GenBank/DDBJ databases">
        <authorList>
            <person name="Kim H.J."/>
            <person name="Triplett B.A."/>
        </authorList>
    </citation>
    <scope>NUCLEOTIDE SEQUENCE [LARGE SCALE GENOMIC DNA]</scope>
    <source>
        <strain evidence="4 5">DSM 14713</strain>
    </source>
</reference>
<accession>A0A250IBP4</accession>
<dbReference type="RefSeq" id="WP_157774865.1">
    <property type="nucleotide sequence ID" value="NZ_CP022163.1"/>
</dbReference>
<dbReference type="InterPro" id="IPR002410">
    <property type="entry name" value="Peptidase_S33"/>
</dbReference>
<dbReference type="SUPFAM" id="SSF53474">
    <property type="entry name" value="alpha/beta-Hydrolases"/>
    <property type="match status" value="1"/>
</dbReference>
<dbReference type="Pfam" id="PF00561">
    <property type="entry name" value="Abhydrolase_1"/>
    <property type="match status" value="1"/>
</dbReference>
<proteinExistence type="inferred from homology"/>
<dbReference type="PANTHER" id="PTHR43798:SF33">
    <property type="entry name" value="HYDROLASE, PUTATIVE (AFU_ORTHOLOGUE AFUA_2G14860)-RELATED"/>
    <property type="match status" value="1"/>
</dbReference>
<evidence type="ECO:0000313" key="5">
    <source>
        <dbReference type="Proteomes" id="UP000217289"/>
    </source>
</evidence>
<dbReference type="PRINTS" id="PR00793">
    <property type="entry name" value="PROAMNOPTASE"/>
</dbReference>
<evidence type="ECO:0000256" key="2">
    <source>
        <dbReference type="ARBA" id="ARBA00022801"/>
    </source>
</evidence>
<dbReference type="PANTHER" id="PTHR43798">
    <property type="entry name" value="MONOACYLGLYCEROL LIPASE"/>
    <property type="match status" value="1"/>
</dbReference>
<dbReference type="InterPro" id="IPR050266">
    <property type="entry name" value="AB_hydrolase_sf"/>
</dbReference>
<dbReference type="PRINTS" id="PR00111">
    <property type="entry name" value="ABHYDROLASE"/>
</dbReference>
<dbReference type="GO" id="GO:0016020">
    <property type="term" value="C:membrane"/>
    <property type="evidence" value="ECO:0007669"/>
    <property type="project" value="TreeGrafter"/>
</dbReference>
<evidence type="ECO:0000259" key="3">
    <source>
        <dbReference type="Pfam" id="PF00561"/>
    </source>
</evidence>
<name>A0A250IBP4_9BACT</name>
<dbReference type="Gene3D" id="3.40.50.1820">
    <property type="entry name" value="alpha/beta hydrolase"/>
    <property type="match status" value="1"/>
</dbReference>
<feature type="domain" description="AB hydrolase-1" evidence="3">
    <location>
        <begin position="47"/>
        <end position="294"/>
    </location>
</feature>
<protein>
    <recommendedName>
        <fullName evidence="3">AB hydrolase-1 domain-containing protein</fullName>
    </recommendedName>
</protein>
<sequence>MLVAACTHQAVLTDKQPLTVGEYQSVINGVRLYYRVAGVEGPEWQAPVLFLHGGPGYNSYSFARLMGARLEKSRRMVYLDQRGCGRSERPWDGNYGMDAQLADLEALRETLGVERWVLMGHSLGATLALEYATRHPKRVAGVVYVSGLSDSAASFATWKKELERQYPGRLAMTELPGEHSDYERVMRALRGLDAQDFFNQLQFHDTTYLRMQEAVDAESGLRNTGELSRAMFATELPGYRFAAAERVRTPVLVIGGRHDASIGVDSLVALARALPGATFLEYERSGHFPYLEEADRFEKDVTRFLASLP</sequence>
<organism evidence="4 5">
    <name type="scientific">Melittangium boletus DSM 14713</name>
    <dbReference type="NCBI Taxonomy" id="1294270"/>
    <lineage>
        <taxon>Bacteria</taxon>
        <taxon>Pseudomonadati</taxon>
        <taxon>Myxococcota</taxon>
        <taxon>Myxococcia</taxon>
        <taxon>Myxococcales</taxon>
        <taxon>Cystobacterineae</taxon>
        <taxon>Archangiaceae</taxon>
        <taxon>Melittangium</taxon>
    </lineage>
</organism>
<dbReference type="EMBL" id="CP022163">
    <property type="protein sequence ID" value="ATB28638.1"/>
    <property type="molecule type" value="Genomic_DNA"/>
</dbReference>
<dbReference type="AlphaFoldDB" id="A0A250IBP4"/>
<dbReference type="InterPro" id="IPR000073">
    <property type="entry name" value="AB_hydrolase_1"/>
</dbReference>
<evidence type="ECO:0000256" key="1">
    <source>
        <dbReference type="ARBA" id="ARBA00010088"/>
    </source>
</evidence>
<dbReference type="OrthoDB" id="9793083at2"/>